<evidence type="ECO:0000313" key="2">
    <source>
        <dbReference type="Proteomes" id="UP000233417"/>
    </source>
</evidence>
<comment type="caution">
    <text evidence="1">The sequence shown here is derived from an EMBL/GenBank/DDBJ whole genome shotgun (WGS) entry which is preliminary data.</text>
</comment>
<dbReference type="AlphaFoldDB" id="A0A2N2F2Q5"/>
<reference evidence="1 2" key="1">
    <citation type="journal article" date="2017" name="ISME J.">
        <title>Potential for microbial H2 and metal transformations associated with novel bacteria and archaea in deep terrestrial subsurface sediments.</title>
        <authorList>
            <person name="Hernsdorf A.W."/>
            <person name="Amano Y."/>
            <person name="Miyakawa K."/>
            <person name="Ise K."/>
            <person name="Suzuki Y."/>
            <person name="Anantharaman K."/>
            <person name="Probst A."/>
            <person name="Burstein D."/>
            <person name="Thomas B.C."/>
            <person name="Banfield J.F."/>
        </authorList>
    </citation>
    <scope>NUCLEOTIDE SEQUENCE [LARGE SCALE GENOMIC DNA]</scope>
    <source>
        <strain evidence="1">HGW-Dojkabacteria-1</strain>
    </source>
</reference>
<evidence type="ECO:0000313" key="1">
    <source>
        <dbReference type="EMBL" id="PKN02468.1"/>
    </source>
</evidence>
<dbReference type="EMBL" id="PHAO01000001">
    <property type="protein sequence ID" value="PKN02468.1"/>
    <property type="molecule type" value="Genomic_DNA"/>
</dbReference>
<sequence>MERSASHIRYSGYATYEREVYIETARAERLRIKYRASSLLKYFLLNERRINNLVKGYIRMKIIAKIQCSTLLKSISFPVKGYIPTPIRANAEIA</sequence>
<organism evidence="1 2">
    <name type="scientific">Candidatus Dojkabacteria bacterium HGW-Dojkabacteria-1</name>
    <dbReference type="NCBI Taxonomy" id="2013761"/>
    <lineage>
        <taxon>Bacteria</taxon>
        <taxon>Candidatus Dojkabacteria</taxon>
    </lineage>
</organism>
<name>A0A2N2F2Q5_9BACT</name>
<protein>
    <submittedName>
        <fullName evidence="1">Uncharacterized protein</fullName>
    </submittedName>
</protein>
<dbReference type="Proteomes" id="UP000233417">
    <property type="component" value="Unassembled WGS sequence"/>
</dbReference>
<gene>
    <name evidence="1" type="ORF">CVU76_00285</name>
</gene>
<proteinExistence type="predicted"/>
<accession>A0A2N2F2Q5</accession>